<accession>A0ABU8LYC2</accession>
<organism evidence="2 3">
    <name type="scientific">Actinomycetospora flava</name>
    <dbReference type="NCBI Taxonomy" id="3129232"/>
    <lineage>
        <taxon>Bacteria</taxon>
        <taxon>Bacillati</taxon>
        <taxon>Actinomycetota</taxon>
        <taxon>Actinomycetes</taxon>
        <taxon>Pseudonocardiales</taxon>
        <taxon>Pseudonocardiaceae</taxon>
        <taxon>Actinomycetospora</taxon>
    </lineage>
</organism>
<reference evidence="2 3" key="1">
    <citation type="submission" date="2024-03" db="EMBL/GenBank/DDBJ databases">
        <title>Actinomycetospora sp. OC33-EN07, a novel actinomycete isolated from wild orchid (Aerides multiflora).</title>
        <authorList>
            <person name="Suriyachadkun C."/>
        </authorList>
    </citation>
    <scope>NUCLEOTIDE SEQUENCE [LARGE SCALE GENOMIC DNA]</scope>
    <source>
        <strain evidence="2 3">OC33-EN07</strain>
    </source>
</reference>
<dbReference type="Proteomes" id="UP001369736">
    <property type="component" value="Unassembled WGS sequence"/>
</dbReference>
<sequence>MSSMLAELQPKDVLTLALSAFAVVVSLIGFAERRSQAKRASRARLSELIDELNQLDIAQDQARQDVQSANLSRRSSDSRMAQSGLYDQHHDGAVYNARRELLIQQSEVILATLPDRWITSSEYRTLALALKEWGDRDAEQRYWAKAIRRARSTSSLDALAIVLRGYGLSLLDDPRRREDGRKAIAASLAASQKISQQVQAREREVETLEMWLDAESSDLHEPNEEIKKRLDVARDQLNKIVEEQHPAQISSIPERLFDGGTPTLSDVIREARRRHDNQPKD</sequence>
<keyword evidence="1" id="KW-1133">Transmembrane helix</keyword>
<keyword evidence="1" id="KW-0472">Membrane</keyword>
<evidence type="ECO:0000256" key="1">
    <source>
        <dbReference type="SAM" id="Phobius"/>
    </source>
</evidence>
<proteinExistence type="predicted"/>
<keyword evidence="1" id="KW-0812">Transmembrane</keyword>
<dbReference type="EMBL" id="JBBEGM010000001">
    <property type="protein sequence ID" value="MEJ2860133.1"/>
    <property type="molecule type" value="Genomic_DNA"/>
</dbReference>
<evidence type="ECO:0000313" key="3">
    <source>
        <dbReference type="Proteomes" id="UP001369736"/>
    </source>
</evidence>
<evidence type="ECO:0000313" key="2">
    <source>
        <dbReference type="EMBL" id="MEJ2860133.1"/>
    </source>
</evidence>
<dbReference type="RefSeq" id="WP_337699386.1">
    <property type="nucleotide sequence ID" value="NZ_JBBEGM010000001.1"/>
</dbReference>
<name>A0ABU8LYC2_9PSEU</name>
<gene>
    <name evidence="2" type="ORF">WCD58_03145</name>
</gene>
<keyword evidence="3" id="KW-1185">Reference proteome</keyword>
<protein>
    <submittedName>
        <fullName evidence="2">Uncharacterized protein</fullName>
    </submittedName>
</protein>
<comment type="caution">
    <text evidence="2">The sequence shown here is derived from an EMBL/GenBank/DDBJ whole genome shotgun (WGS) entry which is preliminary data.</text>
</comment>
<feature type="transmembrane region" description="Helical" evidence="1">
    <location>
        <begin position="13"/>
        <end position="31"/>
    </location>
</feature>